<dbReference type="RefSeq" id="WP_094368669.1">
    <property type="nucleotide sequence ID" value="NZ_NOJY02000008.1"/>
</dbReference>
<keyword evidence="2" id="KW-1185">Reference proteome</keyword>
<gene>
    <name evidence="1" type="ORF">CHL78_006115</name>
</gene>
<dbReference type="EMBL" id="NOJY02000008">
    <property type="protein sequence ID" value="RDY28164.1"/>
    <property type="molecule type" value="Genomic_DNA"/>
</dbReference>
<dbReference type="AlphaFoldDB" id="A0A371J609"/>
<evidence type="ECO:0000313" key="2">
    <source>
        <dbReference type="Proteomes" id="UP000215694"/>
    </source>
</evidence>
<protein>
    <submittedName>
        <fullName evidence="1">Uncharacterized protein</fullName>
    </submittedName>
</protein>
<dbReference type="OrthoDB" id="1798799at2"/>
<sequence length="72" mass="8309">MKTCSSCGIGVLIEGNKVKCFKYNTEKDKETSSDACLYYIDFIYEDGELLNQLQHLLLKEQDLKSKHMKNTI</sequence>
<proteinExistence type="predicted"/>
<comment type="caution">
    <text evidence="1">The sequence shown here is derived from an EMBL/GenBank/DDBJ whole genome shotgun (WGS) entry which is preliminary data.</text>
</comment>
<accession>A0A371J609</accession>
<organism evidence="1 2">
    <name type="scientific">Romboutsia weinsteinii</name>
    <dbReference type="NCBI Taxonomy" id="2020949"/>
    <lineage>
        <taxon>Bacteria</taxon>
        <taxon>Bacillati</taxon>
        <taxon>Bacillota</taxon>
        <taxon>Clostridia</taxon>
        <taxon>Peptostreptococcales</taxon>
        <taxon>Peptostreptococcaceae</taxon>
        <taxon>Romboutsia</taxon>
    </lineage>
</organism>
<reference evidence="1 2" key="1">
    <citation type="journal article" date="2017" name="Genome Announc.">
        <title>Draft Genome Sequence of Romboutsia weinsteinii sp. nov. Strain CCRI-19649(T) Isolated from Surface Water.</title>
        <authorList>
            <person name="Maheux A.F."/>
            <person name="Boudreau D.K."/>
            <person name="Berube E."/>
            <person name="Boissinot M."/>
            <person name="Cantin P."/>
            <person name="Raymond F."/>
            <person name="Corbeil J."/>
            <person name="Omar R.F."/>
            <person name="Bergeron M.G."/>
        </authorList>
    </citation>
    <scope>NUCLEOTIDE SEQUENCE [LARGE SCALE GENOMIC DNA]</scope>
    <source>
        <strain evidence="1 2">CCRI-19649</strain>
    </source>
</reference>
<name>A0A371J609_9FIRM</name>
<evidence type="ECO:0000313" key="1">
    <source>
        <dbReference type="EMBL" id="RDY28164.1"/>
    </source>
</evidence>
<dbReference type="Proteomes" id="UP000215694">
    <property type="component" value="Unassembled WGS sequence"/>
</dbReference>